<dbReference type="PROSITE" id="PS50893">
    <property type="entry name" value="ABC_TRANSPORTER_2"/>
    <property type="match status" value="1"/>
</dbReference>
<dbReference type="Pfam" id="PF00005">
    <property type="entry name" value="ABC_tran"/>
    <property type="match status" value="1"/>
</dbReference>
<dbReference type="InterPro" id="IPR027417">
    <property type="entry name" value="P-loop_NTPase"/>
</dbReference>
<dbReference type="AlphaFoldDB" id="A0A1B2ERJ4"/>
<dbReference type="InterPro" id="IPR017871">
    <property type="entry name" value="ABC_transporter-like_CS"/>
</dbReference>
<accession>A0A1B2ERJ4</accession>
<keyword evidence="3" id="KW-0536">Nodulation</keyword>
<dbReference type="PANTHER" id="PTHR42711:SF5">
    <property type="entry name" value="ABC TRANSPORTER ATP-BINDING PROTEIN NATA"/>
    <property type="match status" value="1"/>
</dbReference>
<evidence type="ECO:0000259" key="6">
    <source>
        <dbReference type="PROSITE" id="PS50893"/>
    </source>
</evidence>
<keyword evidence="2" id="KW-0813">Transport</keyword>
<dbReference type="OrthoDB" id="9778547at2"/>
<evidence type="ECO:0000256" key="1">
    <source>
        <dbReference type="ARBA" id="ARBA00005417"/>
    </source>
</evidence>
<dbReference type="PROSITE" id="PS00211">
    <property type="entry name" value="ABC_TRANSPORTER_1"/>
    <property type="match status" value="1"/>
</dbReference>
<dbReference type="PANTHER" id="PTHR42711">
    <property type="entry name" value="ABC TRANSPORTER ATP-BINDING PROTEIN"/>
    <property type="match status" value="1"/>
</dbReference>
<geneLocation type="plasmid" evidence="7">
    <name>unnamed1</name>
</geneLocation>
<dbReference type="EMBL" id="CP016617">
    <property type="protein sequence ID" value="ANY82442.1"/>
    <property type="molecule type" value="Genomic_DNA"/>
</dbReference>
<feature type="domain" description="ABC transporter" evidence="6">
    <location>
        <begin position="6"/>
        <end position="236"/>
    </location>
</feature>
<dbReference type="KEGG" id="moc:BB934_29560"/>
<dbReference type="InterPro" id="IPR022467">
    <property type="entry name" value="ABC_transprt_ATP-bd_su_PQQ"/>
</dbReference>
<dbReference type="SMART" id="SM00382">
    <property type="entry name" value="AAA"/>
    <property type="match status" value="1"/>
</dbReference>
<dbReference type="GO" id="GO:0016887">
    <property type="term" value="F:ATP hydrolysis activity"/>
    <property type="evidence" value="ECO:0007669"/>
    <property type="project" value="InterPro"/>
</dbReference>
<keyword evidence="4" id="KW-0547">Nucleotide-binding</keyword>
<evidence type="ECO:0000256" key="4">
    <source>
        <dbReference type="ARBA" id="ARBA00022741"/>
    </source>
</evidence>
<dbReference type="RefSeq" id="WP_099513554.1">
    <property type="nucleotide sequence ID" value="NZ_CP016617.1"/>
</dbReference>
<dbReference type="Gene3D" id="3.40.50.300">
    <property type="entry name" value="P-loop containing nucleotide triphosphate hydrolases"/>
    <property type="match status" value="1"/>
</dbReference>
<evidence type="ECO:0000256" key="3">
    <source>
        <dbReference type="ARBA" id="ARBA00022458"/>
    </source>
</evidence>
<reference evidence="7" key="1">
    <citation type="submission" date="2016-07" db="EMBL/GenBank/DDBJ databases">
        <title>Microvirga ossetica sp. nov. a new species of rhizobia isolated from root nodules of the legume species Vicia alpestris Steven originated from North Ossetia region in the Caucasus.</title>
        <authorList>
            <person name="Safronova V.I."/>
            <person name="Kuznetsova I.G."/>
            <person name="Sazanova A.L."/>
            <person name="Belimov A."/>
            <person name="Andronov E."/>
            <person name="Osledkin Y.S."/>
            <person name="Onishchuk O.P."/>
            <person name="Kurchak O.N."/>
            <person name="Shaposhnikov A.I."/>
            <person name="Willems A."/>
            <person name="Tikhonovich I.A."/>
        </authorList>
    </citation>
    <scope>NUCLEOTIDE SEQUENCE [LARGE SCALE GENOMIC DNA]</scope>
    <source>
        <strain evidence="7">V5/3M</strain>
        <plasmid evidence="7">unnamed1</plasmid>
    </source>
</reference>
<organism evidence="7">
    <name type="scientific">Microvirga ossetica</name>
    <dbReference type="NCBI Taxonomy" id="1882682"/>
    <lineage>
        <taxon>Bacteria</taxon>
        <taxon>Pseudomonadati</taxon>
        <taxon>Pseudomonadota</taxon>
        <taxon>Alphaproteobacteria</taxon>
        <taxon>Hyphomicrobiales</taxon>
        <taxon>Methylobacteriaceae</taxon>
        <taxon>Microvirga</taxon>
    </lineage>
</organism>
<dbReference type="SUPFAM" id="SSF52540">
    <property type="entry name" value="P-loop containing nucleoside triphosphate hydrolases"/>
    <property type="match status" value="1"/>
</dbReference>
<sequence>MTQPALRIDGVSHSFGTRTALDRVSLTVPSGSFTALLGLNGAGKTTLFSLVTRLYDSSSGTIQVFGFDVRREAPAALSRLGIVFQARTLDLDLSVRQSLLYHAALHGIGRSRASARAAHVLEKFALADRIDDKVRNLSGGQMRRLEIARALIHDPALLLLDEPTVGLDVEARQGLIMEVRRLVAEEGRGILWATHLLDEIEMSDRLVVLHKGRVLAQGSVQDVLAEAGDTDLQTAFLKLVNAPGTTSAGREAAE</sequence>
<dbReference type="InterPro" id="IPR003439">
    <property type="entry name" value="ABC_transporter-like_ATP-bd"/>
</dbReference>
<keyword evidence="7" id="KW-0614">Plasmid</keyword>
<dbReference type="InterPro" id="IPR050763">
    <property type="entry name" value="ABC_transporter_ATP-binding"/>
</dbReference>
<evidence type="ECO:0000256" key="2">
    <source>
        <dbReference type="ARBA" id="ARBA00022448"/>
    </source>
</evidence>
<evidence type="ECO:0000256" key="5">
    <source>
        <dbReference type="ARBA" id="ARBA00022840"/>
    </source>
</evidence>
<dbReference type="GO" id="GO:0005524">
    <property type="term" value="F:ATP binding"/>
    <property type="evidence" value="ECO:0007669"/>
    <property type="project" value="UniProtKB-KW"/>
</dbReference>
<name>A0A1B2ERJ4_9HYPH</name>
<protein>
    <submittedName>
        <fullName evidence="7">ABC transporter ATP-binding protein</fullName>
    </submittedName>
</protein>
<keyword evidence="5 7" id="KW-0067">ATP-binding</keyword>
<proteinExistence type="inferred from homology"/>
<dbReference type="NCBIfam" id="TIGR03864">
    <property type="entry name" value="PQQ_ABC_ATP"/>
    <property type="match status" value="1"/>
</dbReference>
<dbReference type="InterPro" id="IPR003593">
    <property type="entry name" value="AAA+_ATPase"/>
</dbReference>
<comment type="similarity">
    <text evidence="1">Belongs to the ABC transporter superfamily.</text>
</comment>
<evidence type="ECO:0000313" key="7">
    <source>
        <dbReference type="EMBL" id="ANY82442.1"/>
    </source>
</evidence>
<gene>
    <name evidence="7" type="ORF">BB934_29560</name>
</gene>